<feature type="region of interest" description="Disordered" evidence="1">
    <location>
        <begin position="1"/>
        <end position="24"/>
    </location>
</feature>
<dbReference type="EMBL" id="KZ513678">
    <property type="protein sequence ID" value="PKU30949.1"/>
    <property type="molecule type" value="Genomic_DNA"/>
</dbReference>
<accession>A0A2I0TAY1</accession>
<reference evidence="3" key="1">
    <citation type="submission" date="2017-11" db="EMBL/GenBank/DDBJ databases">
        <authorList>
            <person name="Lima N.C."/>
            <person name="Parody-Merino A.M."/>
            <person name="Battley P.F."/>
            <person name="Fidler A.E."/>
            <person name="Prosdocimi F."/>
        </authorList>
    </citation>
    <scope>NUCLEOTIDE SEQUENCE [LARGE SCALE GENOMIC DNA]</scope>
</reference>
<dbReference type="AlphaFoldDB" id="A0A2I0TAY1"/>
<reference evidence="3" key="2">
    <citation type="submission" date="2017-12" db="EMBL/GenBank/DDBJ databases">
        <title>Genome sequence of the Bar-tailed Godwit (Limosa lapponica baueri).</title>
        <authorList>
            <person name="Lima N.C.B."/>
            <person name="Parody-Merino A.M."/>
            <person name="Battley P.F."/>
            <person name="Fidler A.E."/>
            <person name="Prosdocimi F."/>
        </authorList>
    </citation>
    <scope>NUCLEOTIDE SEQUENCE [LARGE SCALE GENOMIC DNA]</scope>
</reference>
<proteinExistence type="predicted"/>
<sequence length="86" mass="10140">MPEQETRRSHPTREKIIGGNTTECQKSGTNDNIWMSFTVIKVLFNCQEEEKKPMKKMNGQVMVPYHIWNDNQWTTRCPHQDMVGSR</sequence>
<keyword evidence="3" id="KW-1185">Reference proteome</keyword>
<evidence type="ECO:0000256" key="1">
    <source>
        <dbReference type="SAM" id="MobiDB-lite"/>
    </source>
</evidence>
<evidence type="ECO:0000313" key="2">
    <source>
        <dbReference type="EMBL" id="PKU30949.1"/>
    </source>
</evidence>
<feature type="compositionally biased region" description="Basic and acidic residues" evidence="1">
    <location>
        <begin position="1"/>
        <end position="16"/>
    </location>
</feature>
<organism evidence="2 3">
    <name type="scientific">Limosa lapponica baueri</name>
    <dbReference type="NCBI Taxonomy" id="1758121"/>
    <lineage>
        <taxon>Eukaryota</taxon>
        <taxon>Metazoa</taxon>
        <taxon>Chordata</taxon>
        <taxon>Craniata</taxon>
        <taxon>Vertebrata</taxon>
        <taxon>Euteleostomi</taxon>
        <taxon>Archelosauria</taxon>
        <taxon>Archosauria</taxon>
        <taxon>Dinosauria</taxon>
        <taxon>Saurischia</taxon>
        <taxon>Theropoda</taxon>
        <taxon>Coelurosauria</taxon>
        <taxon>Aves</taxon>
        <taxon>Neognathae</taxon>
        <taxon>Neoaves</taxon>
        <taxon>Charadriiformes</taxon>
        <taxon>Scolopacidae</taxon>
        <taxon>Limosa</taxon>
    </lineage>
</organism>
<evidence type="ECO:0000313" key="3">
    <source>
        <dbReference type="Proteomes" id="UP000233556"/>
    </source>
</evidence>
<gene>
    <name evidence="2" type="ORF">llap_18747</name>
</gene>
<name>A0A2I0TAY1_LIMLA</name>
<dbReference type="Proteomes" id="UP000233556">
    <property type="component" value="Unassembled WGS sequence"/>
</dbReference>
<protein>
    <submittedName>
        <fullName evidence="2">Uncharacterized protein</fullName>
    </submittedName>
</protein>